<feature type="domain" description="PIN" evidence="1">
    <location>
        <begin position="3"/>
        <end position="135"/>
    </location>
</feature>
<gene>
    <name evidence="2" type="ORF">ICL16_07350</name>
</gene>
<keyword evidence="3" id="KW-1185">Reference proteome</keyword>
<accession>A0A8J7CBR9</accession>
<dbReference type="EMBL" id="JACXAE010000029">
    <property type="protein sequence ID" value="MBD2771915.1"/>
    <property type="molecule type" value="Genomic_DNA"/>
</dbReference>
<protein>
    <submittedName>
        <fullName evidence="2">Type II toxin-antitoxin system VapC family toxin</fullName>
    </submittedName>
</protein>
<dbReference type="RefSeq" id="WP_190826201.1">
    <property type="nucleotide sequence ID" value="NZ_CAWPPI010000029.1"/>
</dbReference>
<evidence type="ECO:0000259" key="1">
    <source>
        <dbReference type="Pfam" id="PF01850"/>
    </source>
</evidence>
<dbReference type="Proteomes" id="UP000629098">
    <property type="component" value="Unassembled WGS sequence"/>
</dbReference>
<name>A0A8J7CBR9_9CYAN</name>
<reference evidence="2" key="1">
    <citation type="submission" date="2020-09" db="EMBL/GenBank/DDBJ databases">
        <title>Iningainema tapete sp. nov. (Scytonemataceae, Cyanobacteria) from greenhouses in central Florida (USA) produces two types of nodularin with biosynthetic potential for microcystin-LR and anabaenopeptins.</title>
        <authorList>
            <person name="Berthold D.E."/>
            <person name="Lefler F.W."/>
            <person name="Huang I.-S."/>
            <person name="Abdulla H."/>
            <person name="Zimba P.V."/>
            <person name="Laughinghouse H.D. IV."/>
        </authorList>
    </citation>
    <scope>NUCLEOTIDE SEQUENCE</scope>
    <source>
        <strain evidence="2">BLCCT55</strain>
    </source>
</reference>
<evidence type="ECO:0000313" key="3">
    <source>
        <dbReference type="Proteomes" id="UP000629098"/>
    </source>
</evidence>
<comment type="caution">
    <text evidence="2">The sequence shown here is derived from an EMBL/GenBank/DDBJ whole genome shotgun (WGS) entry which is preliminary data.</text>
</comment>
<dbReference type="Pfam" id="PF01850">
    <property type="entry name" value="PIN"/>
    <property type="match status" value="1"/>
</dbReference>
<dbReference type="AlphaFoldDB" id="A0A8J7CBR9"/>
<dbReference type="InterPro" id="IPR002716">
    <property type="entry name" value="PIN_dom"/>
</dbReference>
<evidence type="ECO:0000313" key="2">
    <source>
        <dbReference type="EMBL" id="MBD2771915.1"/>
    </source>
</evidence>
<proteinExistence type="predicted"/>
<dbReference type="SUPFAM" id="SSF88723">
    <property type="entry name" value="PIN domain-like"/>
    <property type="match status" value="1"/>
</dbReference>
<organism evidence="2 3">
    <name type="scientific">Iningainema tapete BLCC-T55</name>
    <dbReference type="NCBI Taxonomy" id="2748662"/>
    <lineage>
        <taxon>Bacteria</taxon>
        <taxon>Bacillati</taxon>
        <taxon>Cyanobacteriota</taxon>
        <taxon>Cyanophyceae</taxon>
        <taxon>Nostocales</taxon>
        <taxon>Scytonemataceae</taxon>
        <taxon>Iningainema tapete</taxon>
    </lineage>
</organism>
<dbReference type="Gene3D" id="3.40.50.1010">
    <property type="entry name" value="5'-nuclease"/>
    <property type="match status" value="1"/>
</dbReference>
<sequence>MSYLVDTNVLVRLVHRVDPMHPHVQSAYTVLQTQGEILYIIPQNLIEFWVVATRPTSTNGLGLTLTEASQELSILKDLFQLKPDISTIFVGWEQLVAKHQVMGKPAHDTRLVAAMIAHKLSHLLTFNTNDFKRFSEITVVDPRSISSLNHS</sequence>
<dbReference type="InterPro" id="IPR029060">
    <property type="entry name" value="PIN-like_dom_sf"/>
</dbReference>